<gene>
    <name evidence="10" type="ORF">DGYR_LOCUS8710</name>
</gene>
<dbReference type="InterPro" id="IPR002350">
    <property type="entry name" value="Kazal_dom"/>
</dbReference>
<dbReference type="AlphaFoldDB" id="A0A7I8W1J6"/>
<dbReference type="SUPFAM" id="SSF103473">
    <property type="entry name" value="MFS general substrate transporter"/>
    <property type="match status" value="1"/>
</dbReference>
<dbReference type="Pfam" id="PF07648">
    <property type="entry name" value="Kazal_2"/>
    <property type="match status" value="1"/>
</dbReference>
<keyword evidence="5 8" id="KW-1133">Transmembrane helix</keyword>
<dbReference type="GO" id="GO:0015347">
    <property type="term" value="F:sodium-independent organic anion transmembrane transporter activity"/>
    <property type="evidence" value="ECO:0007669"/>
    <property type="project" value="TreeGrafter"/>
</dbReference>
<dbReference type="CDD" id="cd17336">
    <property type="entry name" value="MFS_SLCO_OATP"/>
    <property type="match status" value="1"/>
</dbReference>
<feature type="transmembrane region" description="Helical" evidence="8">
    <location>
        <begin position="12"/>
        <end position="36"/>
    </location>
</feature>
<evidence type="ECO:0000259" key="9">
    <source>
        <dbReference type="PROSITE" id="PS51465"/>
    </source>
</evidence>
<keyword evidence="8" id="KW-0406">Ion transport</keyword>
<accession>A0A7I8W1J6</accession>
<dbReference type="InterPro" id="IPR036058">
    <property type="entry name" value="Kazal_dom_sf"/>
</dbReference>
<dbReference type="EMBL" id="CAJFCJ010000012">
    <property type="protein sequence ID" value="CAD5120638.1"/>
    <property type="molecule type" value="Genomic_DNA"/>
</dbReference>
<feature type="domain" description="Kazal-like" evidence="9">
    <location>
        <begin position="405"/>
        <end position="455"/>
    </location>
</feature>
<feature type="transmembrane region" description="Helical" evidence="8">
    <location>
        <begin position="228"/>
        <end position="252"/>
    </location>
</feature>
<proteinExistence type="inferred from homology"/>
<organism evidence="10 11">
    <name type="scientific">Dimorphilus gyrociliatus</name>
    <dbReference type="NCBI Taxonomy" id="2664684"/>
    <lineage>
        <taxon>Eukaryota</taxon>
        <taxon>Metazoa</taxon>
        <taxon>Spiralia</taxon>
        <taxon>Lophotrochozoa</taxon>
        <taxon>Annelida</taxon>
        <taxon>Polychaeta</taxon>
        <taxon>Polychaeta incertae sedis</taxon>
        <taxon>Dinophilidae</taxon>
        <taxon>Dimorphilus</taxon>
    </lineage>
</organism>
<evidence type="ECO:0000256" key="6">
    <source>
        <dbReference type="ARBA" id="ARBA00023136"/>
    </source>
</evidence>
<feature type="transmembrane region" description="Helical" evidence="8">
    <location>
        <begin position="292"/>
        <end position="316"/>
    </location>
</feature>
<dbReference type="OrthoDB" id="5062115at2759"/>
<feature type="transmembrane region" description="Helical" evidence="8">
    <location>
        <begin position="48"/>
        <end position="66"/>
    </location>
</feature>
<reference evidence="10 11" key="1">
    <citation type="submission" date="2020-08" db="EMBL/GenBank/DDBJ databases">
        <authorList>
            <person name="Hejnol A."/>
        </authorList>
    </citation>
    <scope>NUCLEOTIDE SEQUENCE [LARGE SCALE GENOMIC DNA]</scope>
</reference>
<name>A0A7I8W1J6_9ANNE</name>
<protein>
    <recommendedName>
        <fullName evidence="8">Solute carrier organic anion transporter family member</fullName>
    </recommendedName>
</protein>
<evidence type="ECO:0000256" key="4">
    <source>
        <dbReference type="ARBA" id="ARBA00022692"/>
    </source>
</evidence>
<keyword evidence="4 8" id="KW-0812">Transmembrane</keyword>
<evidence type="ECO:0000256" key="7">
    <source>
        <dbReference type="ARBA" id="ARBA00023157"/>
    </source>
</evidence>
<feature type="transmembrane region" description="Helical" evidence="8">
    <location>
        <begin position="514"/>
        <end position="533"/>
    </location>
</feature>
<evidence type="ECO:0000256" key="5">
    <source>
        <dbReference type="ARBA" id="ARBA00022989"/>
    </source>
</evidence>
<dbReference type="NCBIfam" id="TIGR00805">
    <property type="entry name" value="oat"/>
    <property type="match status" value="1"/>
</dbReference>
<evidence type="ECO:0000313" key="11">
    <source>
        <dbReference type="Proteomes" id="UP000549394"/>
    </source>
</evidence>
<feature type="transmembrane region" description="Helical" evidence="8">
    <location>
        <begin position="145"/>
        <end position="163"/>
    </location>
</feature>
<dbReference type="Gene3D" id="1.20.1250.20">
    <property type="entry name" value="MFS general substrate transporter like domains"/>
    <property type="match status" value="2"/>
</dbReference>
<dbReference type="SUPFAM" id="SSF100895">
    <property type="entry name" value="Kazal-type serine protease inhibitors"/>
    <property type="match status" value="1"/>
</dbReference>
<dbReference type="Pfam" id="PF03137">
    <property type="entry name" value="OATP"/>
    <property type="match status" value="1"/>
</dbReference>
<dbReference type="InterPro" id="IPR036259">
    <property type="entry name" value="MFS_trans_sf"/>
</dbReference>
<feature type="transmembrane region" description="Helical" evidence="8">
    <location>
        <begin position="567"/>
        <end position="589"/>
    </location>
</feature>
<keyword evidence="11" id="KW-1185">Reference proteome</keyword>
<keyword evidence="6 8" id="KW-0472">Membrane</keyword>
<dbReference type="GO" id="GO:0006811">
    <property type="term" value="P:monoatomic ion transport"/>
    <property type="evidence" value="ECO:0007669"/>
    <property type="project" value="UniProtKB-KW"/>
</dbReference>
<dbReference type="Proteomes" id="UP000549394">
    <property type="component" value="Unassembled WGS sequence"/>
</dbReference>
<dbReference type="PROSITE" id="PS51465">
    <property type="entry name" value="KAZAL_2"/>
    <property type="match status" value="1"/>
</dbReference>
<comment type="caution">
    <text evidence="10">The sequence shown here is derived from an EMBL/GenBank/DDBJ whole genome shotgun (WGS) entry which is preliminary data.</text>
</comment>
<keyword evidence="7" id="KW-1015">Disulfide bond</keyword>
<evidence type="ECO:0000256" key="8">
    <source>
        <dbReference type="RuleBase" id="RU362056"/>
    </source>
</evidence>
<dbReference type="GO" id="GO:0043252">
    <property type="term" value="P:sodium-independent organic anion transport"/>
    <property type="evidence" value="ECO:0007669"/>
    <property type="project" value="TreeGrafter"/>
</dbReference>
<feature type="transmembrane region" description="Helical" evidence="8">
    <location>
        <begin position="78"/>
        <end position="99"/>
    </location>
</feature>
<feature type="transmembrane region" description="Helical" evidence="8">
    <location>
        <begin position="336"/>
        <end position="355"/>
    </location>
</feature>
<keyword evidence="8" id="KW-0813">Transport</keyword>
<feature type="transmembrane region" description="Helical" evidence="8">
    <location>
        <begin position="477"/>
        <end position="502"/>
    </location>
</feature>
<sequence>MNCSLTSFNSFFGLMMFLSIVVSACEMYYFAVITTVEKALGLSSKQSALLISLKETVYLVGTLLLSDILSKIHRPRTLAGLIAVIGFGSLLTSLSPMFADKAGVEIVNHTGNLHNNSNQTNFCNPQSDSLYCQNEVMNPTGKFNIGAYIVLFLGLCLVSIVLGPFHPISTAFIHDSTSNKAAPVYLGIFNAALPIGPVLSLSLSAYILSTFRIDLSLAEPGDVDRSDWIGAWWFGYALFAPICIIIPIFMCFCPRSFKKLERENDDKNDDKKSVKFSRKAYLKNVLRRCLKLLINPIYICLTTSVIFHLIFVAGILPFIPKYFETQYFFSTSQANLVTGIFAVGAALGMVMGGAMQTLFKLKPRGQLALCVISNITVFTTQFIVLFISCNDEKVRMDTNVVDYESIANKSCLEYCNCDKYLYEPVCSSDGSTYFSSCYAGCSTFNETTKEYGNCICLEDTLKVATLGACNVDCSIRVWGVILFIISSVVGFMCEIPALTLWFSYIEAEDKTLGIALASVLSSFLAFMPSPLIYGNAFDKSCSMWKENCQLERENCLIYDRSAVRHNIVTLNIIFTALSFIILLPCIYFIRKYPTKDGEAKETNVHAEDVNMSLTGAS</sequence>
<feature type="transmembrane region" description="Helical" evidence="8">
    <location>
        <begin position="367"/>
        <end position="387"/>
    </location>
</feature>
<evidence type="ECO:0000256" key="1">
    <source>
        <dbReference type="ARBA" id="ARBA00004651"/>
    </source>
</evidence>
<comment type="similarity">
    <text evidence="2 8">Belongs to the organo anion transporter (TC 2.A.60) family.</text>
</comment>
<comment type="subcellular location">
    <subcellularLocation>
        <location evidence="1 8">Cell membrane</location>
        <topology evidence="1 8">Multi-pass membrane protein</topology>
    </subcellularLocation>
</comment>
<dbReference type="PANTHER" id="PTHR11388">
    <property type="entry name" value="ORGANIC ANION TRANSPORTER"/>
    <property type="match status" value="1"/>
</dbReference>
<keyword evidence="3" id="KW-1003">Cell membrane</keyword>
<dbReference type="InterPro" id="IPR004156">
    <property type="entry name" value="OATP"/>
</dbReference>
<evidence type="ECO:0000256" key="2">
    <source>
        <dbReference type="ARBA" id="ARBA00009657"/>
    </source>
</evidence>
<evidence type="ECO:0000256" key="3">
    <source>
        <dbReference type="ARBA" id="ARBA00022475"/>
    </source>
</evidence>
<dbReference type="PANTHER" id="PTHR11388:SF142">
    <property type="entry name" value="SOLUTE CARRIER ORGANIC ANION TRANSPORTER FAMILY MEMBER 5A1"/>
    <property type="match status" value="1"/>
</dbReference>
<evidence type="ECO:0000313" key="10">
    <source>
        <dbReference type="EMBL" id="CAD5120638.1"/>
    </source>
</evidence>
<feature type="transmembrane region" description="Helical" evidence="8">
    <location>
        <begin position="184"/>
        <end position="208"/>
    </location>
</feature>
<dbReference type="GO" id="GO:0016323">
    <property type="term" value="C:basolateral plasma membrane"/>
    <property type="evidence" value="ECO:0007669"/>
    <property type="project" value="TreeGrafter"/>
</dbReference>